<keyword evidence="4" id="KW-0479">Metal-binding</keyword>
<feature type="active site" description="Proton donor" evidence="2">
    <location>
        <position position="35"/>
    </location>
</feature>
<organism evidence="5 6">
    <name type="scientific">Lutzomyia longipalpis</name>
    <name type="common">Sand fly</name>
    <dbReference type="NCBI Taxonomy" id="7200"/>
    <lineage>
        <taxon>Eukaryota</taxon>
        <taxon>Metazoa</taxon>
        <taxon>Ecdysozoa</taxon>
        <taxon>Arthropoda</taxon>
        <taxon>Hexapoda</taxon>
        <taxon>Insecta</taxon>
        <taxon>Pterygota</taxon>
        <taxon>Neoptera</taxon>
        <taxon>Endopterygota</taxon>
        <taxon>Diptera</taxon>
        <taxon>Nematocera</taxon>
        <taxon>Psychodoidea</taxon>
        <taxon>Psychodidae</taxon>
        <taxon>Lutzomyia</taxon>
        <taxon>Lutzomyia</taxon>
    </lineage>
</organism>
<evidence type="ECO:0000256" key="1">
    <source>
        <dbReference type="PIRNR" id="PIRNR000915"/>
    </source>
</evidence>
<dbReference type="EMBL" id="AJWK01011160">
    <property type="status" value="NOT_ANNOTATED_CDS"/>
    <property type="molecule type" value="Genomic_DNA"/>
</dbReference>
<keyword evidence="6" id="KW-1185">Reference proteome</keyword>
<evidence type="ECO:0000256" key="2">
    <source>
        <dbReference type="PIRSR" id="PIRSR000915-1"/>
    </source>
</evidence>
<keyword evidence="1" id="KW-0378">Hydrolase</keyword>
<dbReference type="Proteomes" id="UP000092461">
    <property type="component" value="Unassembled WGS sequence"/>
</dbReference>
<sequence>MAAKEMSQVKNILDLSIEEKRNFLNSFDFLMTDCDGVLWNLFEPIPGTGEALRDVEAVGKKIVYVSNNSVRTDEAYEKKIVGIGATYRQEDLVHPIHTIIHYLKKINCQELIYFIGTAHTTNLLRAAGFNVIVGPNERVEEDFHKLVTLVKDNQPVKYVIMDVDFNYGYPHFLRAELYLRDPECQLILGATDYRLPMMAGFDLPGPGYFMDALALTLPPGKKPIVLGKPGVGLGEILKEKYGVTDPQRVLFVGDMPLPDIKLATNNGFRSLLVLSGGTSREQMLANEDSTQIPDFYADSITALSTLIQSLPPQSAL</sequence>
<dbReference type="AlphaFoldDB" id="A0A1B0GI13"/>
<feature type="binding site" evidence="3">
    <location>
        <begin position="66"/>
        <end position="68"/>
    </location>
    <ligand>
        <name>substrate</name>
    </ligand>
</feature>
<accession>A0A1B0GI13</accession>
<comment type="similarity">
    <text evidence="1">Belongs to the HAD-like hydrolase superfamily.</text>
</comment>
<dbReference type="GO" id="GO:0016791">
    <property type="term" value="F:phosphatase activity"/>
    <property type="evidence" value="ECO:0007669"/>
    <property type="project" value="TreeGrafter"/>
</dbReference>
<evidence type="ECO:0000313" key="6">
    <source>
        <dbReference type="Proteomes" id="UP000092461"/>
    </source>
</evidence>
<protein>
    <recommendedName>
        <fullName evidence="7">Pyridoxal phosphate phosphatase</fullName>
    </recommendedName>
</protein>
<evidence type="ECO:0000256" key="3">
    <source>
        <dbReference type="PIRSR" id="PIRSR000915-2"/>
    </source>
</evidence>
<dbReference type="GO" id="GO:0046872">
    <property type="term" value="F:metal ion binding"/>
    <property type="evidence" value="ECO:0007669"/>
    <property type="project" value="UniProtKB-KW"/>
</dbReference>
<dbReference type="GO" id="GO:0005737">
    <property type="term" value="C:cytoplasm"/>
    <property type="evidence" value="ECO:0007669"/>
    <property type="project" value="TreeGrafter"/>
</dbReference>
<feature type="binding site" evidence="4">
    <location>
        <position position="35"/>
    </location>
    <ligand>
        <name>Mg(2+)</name>
        <dbReference type="ChEBI" id="CHEBI:18420"/>
    </ligand>
</feature>
<dbReference type="Gene3D" id="3.40.50.1000">
    <property type="entry name" value="HAD superfamily/HAD-like"/>
    <property type="match status" value="2"/>
</dbReference>
<dbReference type="VEuPathDB" id="VectorBase:LLONM1_004956"/>
<dbReference type="PANTHER" id="PTHR19288:SF4">
    <property type="entry name" value="RE04130P-RELATED"/>
    <property type="match status" value="1"/>
</dbReference>
<dbReference type="SUPFAM" id="SSF56784">
    <property type="entry name" value="HAD-like"/>
    <property type="match status" value="1"/>
</dbReference>
<evidence type="ECO:0008006" key="7">
    <source>
        <dbReference type="Google" id="ProtNLM"/>
    </source>
</evidence>
<dbReference type="PIRSF" id="PIRSF000915">
    <property type="entry name" value="PGP-type_phosphatase"/>
    <property type="match status" value="1"/>
</dbReference>
<feature type="binding site" evidence="4">
    <location>
        <position position="33"/>
    </location>
    <ligand>
        <name>Mg(2+)</name>
        <dbReference type="ChEBI" id="CHEBI:18420"/>
    </ligand>
</feature>
<dbReference type="InterPro" id="IPR036412">
    <property type="entry name" value="HAD-like_sf"/>
</dbReference>
<dbReference type="InterPro" id="IPR006357">
    <property type="entry name" value="HAD-SF_hydro_IIA"/>
</dbReference>
<dbReference type="NCBIfam" id="TIGR01460">
    <property type="entry name" value="HAD-SF-IIA"/>
    <property type="match status" value="1"/>
</dbReference>
<keyword evidence="4" id="KW-0460">Magnesium</keyword>
<dbReference type="PANTHER" id="PTHR19288">
    <property type="entry name" value="4-NITROPHENYLPHOSPHATASE-RELATED"/>
    <property type="match status" value="1"/>
</dbReference>
<feature type="binding site" evidence="3">
    <location>
        <position position="228"/>
    </location>
    <ligand>
        <name>substrate</name>
    </ligand>
</feature>
<feature type="binding site" evidence="4">
    <location>
        <position position="254"/>
    </location>
    <ligand>
        <name>Mg(2+)</name>
        <dbReference type="ChEBI" id="CHEBI:18420"/>
    </ligand>
</feature>
<dbReference type="VEuPathDB" id="VectorBase:LLOJ003492"/>
<proteinExistence type="inferred from homology"/>
<comment type="cofactor">
    <cofactor evidence="4">
        <name>Mg(2+)</name>
        <dbReference type="ChEBI" id="CHEBI:18420"/>
    </cofactor>
    <text evidence="4">Divalent metal ions. Mg(2+) is the most effective.</text>
</comment>
<dbReference type="EMBL" id="AJWK01011159">
    <property type="status" value="NOT_ANNOTATED_CDS"/>
    <property type="molecule type" value="Genomic_DNA"/>
</dbReference>
<feature type="active site" description="Nucleophile" evidence="2">
    <location>
        <position position="33"/>
    </location>
</feature>
<reference evidence="5" key="1">
    <citation type="submission" date="2020-05" db="UniProtKB">
        <authorList>
            <consortium name="EnsemblMetazoa"/>
        </authorList>
    </citation>
    <scope>IDENTIFICATION</scope>
    <source>
        <strain evidence="5">Jacobina</strain>
    </source>
</reference>
<evidence type="ECO:0000256" key="4">
    <source>
        <dbReference type="PIRSR" id="PIRSR000915-3"/>
    </source>
</evidence>
<dbReference type="InterPro" id="IPR023214">
    <property type="entry name" value="HAD_sf"/>
</dbReference>
<evidence type="ECO:0000313" key="5">
    <source>
        <dbReference type="EnsemblMetazoa" id="LLOJ003492-PA"/>
    </source>
</evidence>
<dbReference type="Pfam" id="PF13344">
    <property type="entry name" value="Hydrolase_6"/>
    <property type="match status" value="1"/>
</dbReference>
<name>A0A1B0GI13_LUTLO</name>
<dbReference type="EnsemblMetazoa" id="LLOJ003492-RA">
    <property type="protein sequence ID" value="LLOJ003492-PA"/>
    <property type="gene ID" value="LLOJ003492"/>
</dbReference>
<dbReference type="Pfam" id="PF13242">
    <property type="entry name" value="Hydrolase_like"/>
    <property type="match status" value="1"/>
</dbReference>